<feature type="compositionally biased region" description="Polar residues" evidence="1">
    <location>
        <begin position="82"/>
        <end position="96"/>
    </location>
</feature>
<protein>
    <submittedName>
        <fullName evidence="2">Uncharacterized protein</fullName>
    </submittedName>
</protein>
<proteinExistence type="predicted"/>
<sequence>MSKRETLRGEALHSKVHDLVARVNARKQASNQQQADIRAPGSRITGHYRQGSVLHNGFRDSTSEALSQSNTRQVTPRHDGHNSSSALPESQTTPLVPNNPVPRSRVTRGSGEEGVPETSANARTPEDLIELINNSQARQPGFEIGAQKIGAQPPAGDPPDLGASIKPSVGNVPGRAAHSNRQDQHSGSSRSLGHQQASSTGGGEARAEDVTAAQFKHFTEEQRAHFQDLFCRFDSGNRGFIGRYEALFALADLRLLDEVNHRQAGRLLETHFTRISLNRSNPVSHDAPCCQFVLTS</sequence>
<accession>A0AAE0KWK6</accession>
<comment type="caution">
    <text evidence="2">The sequence shown here is derived from an EMBL/GenBank/DDBJ whole genome shotgun (WGS) entry which is preliminary data.</text>
</comment>
<feature type="region of interest" description="Disordered" evidence="1">
    <location>
        <begin position="22"/>
        <end position="48"/>
    </location>
</feature>
<dbReference type="EMBL" id="LGRX02015465">
    <property type="protein sequence ID" value="KAK3263416.1"/>
    <property type="molecule type" value="Genomic_DNA"/>
</dbReference>
<keyword evidence="3" id="KW-1185">Reference proteome</keyword>
<dbReference type="AlphaFoldDB" id="A0AAE0KWK6"/>
<dbReference type="SUPFAM" id="SSF47473">
    <property type="entry name" value="EF-hand"/>
    <property type="match status" value="1"/>
</dbReference>
<feature type="region of interest" description="Disordered" evidence="1">
    <location>
        <begin position="61"/>
        <end position="126"/>
    </location>
</feature>
<dbReference type="InterPro" id="IPR011992">
    <property type="entry name" value="EF-hand-dom_pair"/>
</dbReference>
<name>A0AAE0KWK6_9CHLO</name>
<organism evidence="2 3">
    <name type="scientific">Cymbomonas tetramitiformis</name>
    <dbReference type="NCBI Taxonomy" id="36881"/>
    <lineage>
        <taxon>Eukaryota</taxon>
        <taxon>Viridiplantae</taxon>
        <taxon>Chlorophyta</taxon>
        <taxon>Pyramimonadophyceae</taxon>
        <taxon>Pyramimonadales</taxon>
        <taxon>Pyramimonadaceae</taxon>
        <taxon>Cymbomonas</taxon>
    </lineage>
</organism>
<feature type="region of interest" description="Disordered" evidence="1">
    <location>
        <begin position="147"/>
        <end position="208"/>
    </location>
</feature>
<reference evidence="2 3" key="1">
    <citation type="journal article" date="2015" name="Genome Biol. Evol.">
        <title>Comparative Genomics of a Bacterivorous Green Alga Reveals Evolutionary Causalities and Consequences of Phago-Mixotrophic Mode of Nutrition.</title>
        <authorList>
            <person name="Burns J.A."/>
            <person name="Paasch A."/>
            <person name="Narechania A."/>
            <person name="Kim E."/>
        </authorList>
    </citation>
    <scope>NUCLEOTIDE SEQUENCE [LARGE SCALE GENOMIC DNA]</scope>
    <source>
        <strain evidence="2 3">PLY_AMNH</strain>
    </source>
</reference>
<feature type="compositionally biased region" description="Polar residues" evidence="1">
    <location>
        <begin position="63"/>
        <end position="74"/>
    </location>
</feature>
<feature type="compositionally biased region" description="Polar residues" evidence="1">
    <location>
        <begin position="185"/>
        <end position="199"/>
    </location>
</feature>
<evidence type="ECO:0000313" key="3">
    <source>
        <dbReference type="Proteomes" id="UP001190700"/>
    </source>
</evidence>
<dbReference type="Proteomes" id="UP001190700">
    <property type="component" value="Unassembled WGS sequence"/>
</dbReference>
<gene>
    <name evidence="2" type="ORF">CYMTET_27774</name>
</gene>
<evidence type="ECO:0000313" key="2">
    <source>
        <dbReference type="EMBL" id="KAK3263416.1"/>
    </source>
</evidence>
<evidence type="ECO:0000256" key="1">
    <source>
        <dbReference type="SAM" id="MobiDB-lite"/>
    </source>
</evidence>